<accession>A0A0R2BSV5</accession>
<keyword evidence="3" id="KW-1185">Reference proteome</keyword>
<name>A0A0R2BSV5_9LACO</name>
<keyword evidence="1" id="KW-0472">Membrane</keyword>
<dbReference type="RefSeq" id="WP_157051848.1">
    <property type="nucleotide sequence ID" value="NZ_AYYK01000004.1"/>
</dbReference>
<evidence type="ECO:0000313" key="3">
    <source>
        <dbReference type="Proteomes" id="UP000051813"/>
    </source>
</evidence>
<reference evidence="2 3" key="1">
    <citation type="journal article" date="2015" name="Genome Announc.">
        <title>Expanding the biotechnology potential of lactobacilli through comparative genomics of 213 strains and associated genera.</title>
        <authorList>
            <person name="Sun Z."/>
            <person name="Harris H.M."/>
            <person name="McCann A."/>
            <person name="Guo C."/>
            <person name="Argimon S."/>
            <person name="Zhang W."/>
            <person name="Yang X."/>
            <person name="Jeffery I.B."/>
            <person name="Cooney J.C."/>
            <person name="Kagawa T.F."/>
            <person name="Liu W."/>
            <person name="Song Y."/>
            <person name="Salvetti E."/>
            <person name="Wrobel A."/>
            <person name="Rasinkangas P."/>
            <person name="Parkhill J."/>
            <person name="Rea M.C."/>
            <person name="O'Sullivan O."/>
            <person name="Ritari J."/>
            <person name="Douillard F.P."/>
            <person name="Paul Ross R."/>
            <person name="Yang R."/>
            <person name="Briner A.E."/>
            <person name="Felis G.E."/>
            <person name="de Vos W.M."/>
            <person name="Barrangou R."/>
            <person name="Klaenhammer T.R."/>
            <person name="Caufield P.W."/>
            <person name="Cui Y."/>
            <person name="Zhang H."/>
            <person name="O'Toole P.W."/>
        </authorList>
    </citation>
    <scope>NUCLEOTIDE SEQUENCE [LARGE SCALE GENOMIC DNA]</scope>
    <source>
        <strain evidence="2 3">DSM 20335</strain>
    </source>
</reference>
<organism evidence="2 3">
    <name type="scientific">Lapidilactobacillus dextrinicus DSM 20335</name>
    <dbReference type="NCBI Taxonomy" id="1423738"/>
    <lineage>
        <taxon>Bacteria</taxon>
        <taxon>Bacillati</taxon>
        <taxon>Bacillota</taxon>
        <taxon>Bacilli</taxon>
        <taxon>Lactobacillales</taxon>
        <taxon>Lactobacillaceae</taxon>
        <taxon>Lapidilactobacillus</taxon>
    </lineage>
</organism>
<protein>
    <submittedName>
        <fullName evidence="2">Uncharacterized protein</fullName>
    </submittedName>
</protein>
<comment type="caution">
    <text evidence="2">The sequence shown here is derived from an EMBL/GenBank/DDBJ whole genome shotgun (WGS) entry which is preliminary data.</text>
</comment>
<dbReference type="STRING" id="1423738.FC84_GL001609"/>
<gene>
    <name evidence="2" type="ORF">FC84_GL001609</name>
</gene>
<evidence type="ECO:0000313" key="2">
    <source>
        <dbReference type="EMBL" id="KRM79433.1"/>
    </source>
</evidence>
<dbReference type="AlphaFoldDB" id="A0A0R2BSV5"/>
<sequence length="55" mass="5907">MRKTLGLVSATALYALIIMYVGLKITLIATVLTPIVLFFGTALVAGLKEALDNRK</sequence>
<dbReference type="PATRIC" id="fig|1423738.3.peg.1628"/>
<evidence type="ECO:0000256" key="1">
    <source>
        <dbReference type="SAM" id="Phobius"/>
    </source>
</evidence>
<dbReference type="EMBL" id="AYYK01000004">
    <property type="protein sequence ID" value="KRM79433.1"/>
    <property type="molecule type" value="Genomic_DNA"/>
</dbReference>
<proteinExistence type="predicted"/>
<keyword evidence="1" id="KW-1133">Transmembrane helix</keyword>
<keyword evidence="1" id="KW-0812">Transmembrane</keyword>
<dbReference type="Proteomes" id="UP000051813">
    <property type="component" value="Unassembled WGS sequence"/>
</dbReference>
<feature type="transmembrane region" description="Helical" evidence="1">
    <location>
        <begin position="25"/>
        <end position="47"/>
    </location>
</feature>